<feature type="region of interest" description="Disordered" evidence="2">
    <location>
        <begin position="190"/>
        <end position="213"/>
    </location>
</feature>
<dbReference type="InterPro" id="IPR012337">
    <property type="entry name" value="RNaseH-like_sf"/>
</dbReference>
<evidence type="ECO:0000313" key="5">
    <source>
        <dbReference type="Proteomes" id="UP000186817"/>
    </source>
</evidence>
<feature type="compositionally biased region" description="Basic and acidic residues" evidence="2">
    <location>
        <begin position="2006"/>
        <end position="2022"/>
    </location>
</feature>
<feature type="region of interest" description="Disordered" evidence="2">
    <location>
        <begin position="1"/>
        <end position="24"/>
    </location>
</feature>
<dbReference type="SUPFAM" id="SSF56219">
    <property type="entry name" value="DNase I-like"/>
    <property type="match status" value="1"/>
</dbReference>
<evidence type="ECO:0000256" key="2">
    <source>
        <dbReference type="SAM" id="MobiDB-lite"/>
    </source>
</evidence>
<gene>
    <name evidence="4" type="ORF">AK812_SmicGene14715</name>
</gene>
<keyword evidence="1" id="KW-0175">Coiled coil</keyword>
<dbReference type="EMBL" id="LSRX01000264">
    <property type="protein sequence ID" value="OLQ02410.1"/>
    <property type="molecule type" value="Genomic_DNA"/>
</dbReference>
<dbReference type="InterPro" id="IPR005135">
    <property type="entry name" value="Endo/exonuclease/phosphatase"/>
</dbReference>
<proteinExistence type="predicted"/>
<dbReference type="SUPFAM" id="SSF53098">
    <property type="entry name" value="Ribonuclease H-like"/>
    <property type="match status" value="1"/>
</dbReference>
<dbReference type="PANTHER" id="PTHR19446">
    <property type="entry name" value="REVERSE TRANSCRIPTASES"/>
    <property type="match status" value="1"/>
</dbReference>
<protein>
    <recommendedName>
        <fullName evidence="3">Endonuclease/exonuclease/phosphatase domain-containing protein</fullName>
    </recommendedName>
</protein>
<sequence>MGGKDWSHKGWKQPRGGGQGQWGYWRGSYSAYSPRGTRFPPYDGSRQAPWREAAEDSTDVEPPSFLQSLQSHLNQTRKAEQRVASLGNALIKRRELWEQYTRDMKAALKKEHQRYLKDVERLQTEHQKAQVVQEEARRALLQGYHGQLAPPPSTQATDQQYGSLMDVWMQEEDSSEATAVLQRAYSAAGHGMASPTQGPPPGLAPPVVGTTPAETPCGHVGGPPVGSLPPAPKIPAFMESLLASPSFGAADDPYMGVAPADPYLPSPGSNFLKSRPASISPRARVSPYPGAAGTAAPSMVVPPGAAQGPSQPPFATLNSEQDEVSLKLRQKRALEPFGGPGHAKVEHMRSIDPSKHPVPAVVSDDDELGHLPPEPGGRERFASLTCLSPDFLAWQSGGRIAMAAALATGSLRAFVLWTFHVVLFVWLPAFATVPRQGPWESEGPPAVPDHDWLGVYVYTPHYTTVAVAISVPRQASMQEVFDVLLQRAPGVPPGVMNCLEPLRPQRFDSYLHVIRYPGCIRGVHDGYAAVVADLTRVGGYYFATVLPKQLSYAELVEYLTPLASEDEAPFRIFVGARSHPWPLAALVTLGDGDVITVVRDASFVPSRIPSTQLSDRSNWGPMRHFFDVERHPCIGVLYGSQRFCIASHYHYGETIIDHLTRCLRLEATRITTCTFHTPDLDIQGSHCPDLVTVHDVRPIIDTSASRARQDVFILCDMRPLGLKPVFVHAHVPTVHVPSLLSDFGVDLPPAFQVGIHGGCYIGDYVSVEGSCVLLFYVQEAQQDGSSDNPSPAMSASPAAPDGPAADAQPLDDFGSPAHTVQGTVPPWLDPSVPPGHSWNEAEDFSVAVWRDFPAATDRRYTGTFPSVEAPRNFLRQSQSAAPDTRTDQSMDDTGGTSLSVQPRPLESNLVVQPPPGPLASFPPEEASVAHSPLRAQDGGHHLQEFNTYIYVPDFLPEMITASAFMPCSVDAAMSAVAGARRQEAVLRFPRLILASPQPDRWYLIALAVPNWLNDRPVVLLDCRRINQTMFAKLLHSSLNRESLLRAAGVSCRSPWDVYVHGLLRPLEHGQRITLVSGMVVTFVPHGCGAPATYEAATLLAQGDSWDLDAVVTAPGGAPGQHFWLLTDGMPAIFEVKPGRRPTFKADIASHLQARDHALALIGAQPRIRDSFFDGIWTSGVIVATEQLSRIPCPPARRRDSRLVVILDARAVLSGISWIIVDGPYLPTSRVTDLYEALCPREHSIVVFGADIVVRHATRCFAVTDGSVLTIDFFEDLLGADSPDSGPPPDDDLDDAGADDPGGHGSGPPDSKPPSARLRNRSRTPARHPPSDRTDSAAGLRNTEPLSAVEGASPSQSVKWSCGTHGEAFLEGSHSLTPAVLGYAEVNTAPLPHPGIVYVPAPGTRQHFASVLPFAKELLAPASFWAAQSWVPPFGFSSLPCALGPKVTWDSVNLHDALPESKHFATPALWTHARASSRFFLAAAARMITLGLSDFLFDCAIRPDPVLLHAICRLLQAPPSTTDVAGATWEAARTATQRLGLPWPFAQHGIPLLEPLNDTEGALHDDEEATLTQAIFVLLTPGYTAEVLNLQILVPQSIEDILDLVDTCRAQDMREWFPNLTPAYPQPDPRVAYLLAAPAWLTDLVVVCVDLTLFDGRVFAASMPVLTDKHSLLNLAGLSGAAEVDLYIPGQAGALDFGVDVFLHHGMSIVFVPFNDPVGPAVSLRDMLQTHISWDERAAPDVNAYEDRFCLVADGFYRDFLLQPSRVVFYMHDIAVLFGLQTHRAAITPSRDRIYDAAIYGRSCRAVAAVGPTPDGVLGVAVVGILDCRPILEGWRKVSADQGWLDAAAVRHHYEQGAPPGFRVCLSGCMQHWRWLYIEPGQVVTVTFEPEWNDHEEAVMVRPITASATGSSAGMLFFGPSLSAIVVCDRDLGLCVSSEASSYANRWTSGAATMFKVQDYLLKEGNRSGTELNCIDSYPARVAALRSPALPCLDLTGQIRIGNRIGPTEDSRNRIGKTDDSRNRIGNRIGKSDDSRIVPANLFAFPPQAVSVDTGHPFHIADNMSLRFSFRDARRLLHADVPVRSISEVRRRCALPGHWNEAFFQLHLQGLRPACKQGELICYTDGSFTPASPTRAALCGWACVFIDPHAGHLSTLFGAVDFRVCPSDCPSAYLGECSGLLAAALASMTAYQWRPVHFLSDCTSALAAASGTAAYTLGGLAQTCRNAFCLRRAVGHAHDAFAYVPGHSGCFGNDLADFLSKLGAQSSPCHGVQLDVADAELWLGQGGSTLPWLGAVLRRLAGDTSLPPVNSYCLGHDRCHGGASPRDLLAPFLPPGVVQPAADPPKTTDLTTVFRLCVATFNTLSLSDPVDPPIGEIQGTGLAFSPGRTQILADQLHAHAVQAVCLQETRCEQGSLRSHGYLRFCSGAVRGQWGTEWWFREEYGFIVDARSGQAVSHFRANLFTKLHADPRRLFLRFVCGSFRVVFIGLHAPHRATEREALQTWWEETLSLIRTHARNDAVVLAGDMNASLGSVHSKAVGACGAETEDIPGEALHAILLEFELIAPSTWEHLHQGPHHTYVQKRGHRLCRPDFVGVPSYWVDSSSVSVLVPAINAGHSCPDHVAATFTTSAACSVARPGRHIKGRRFKACELTGDCATRVAQAISQFQEPSWTVSSHAHAAALVSHVQKALGDAIPKRQSQPYRSYLTEETWTLQQRVASVRRSLHRLQHRTRLHTLALHCGLWRNGPTFNAEGAELWTRRARAALATHLTSLRTLGAQLKKACRRDRDAYIAQIADKLAQGPAPEVFHNLHALLGHRRRKKYQLDPLPAVAELDGQMCRDTEGNDLVNRWDTRIRASAEDCHWPPPPDVTNIPTESDLHRLLVSAKTGKSPGMDGIPAEVGRQFAAVLAPHLHRIALKIAFRGSEPCGFKAGQAIWFYKGKGPHTACSSFRAILLLPIWAKIVHQALRPPMKAHFEQHAPSLQLGGKSQCTAVFGCHLVRSACRVATAAGHSHFTLFADIASAYYCVIQQLVAGWEGRGANSSLVAGDLPLPPAISAETIHEHIQQPTALRAGGASRWLEALTDSFQSDNFFLLRGDNTAVITSRGSRPGSSWADLIFAALIRRILDRRNQLRDSHPGVSSPLSIPFDGHRLFGRMTLPFLGSLTLHMQHRRARRAIFSRCGLNGQIPVLLEDQPGVCLPLVDSYRHLGCQQAPAGGPDELWAVLRADRPHAELLRADLRWLHGWTHHTTGLPHPDLEWDAWVSFVKTTYGKFKGAVKRARMLDIYRHTVVAALTGLHKALIMVCGSVEAEAPPPPSSSLKEVCIPCRRAFADRLSWSGHAARKHGYRSHAFLCATGNLCRACGKQFSAPGRLRRHLYVKSQCVRDWGTFTPSEPSTVPNALHSQAPPGPTPGFVDSEAALGIRTDVALGLLGDLETCNPEDENEVWNLVVSYVEPIEVLRQTVREWASLHSGDDARAHTAENILLLLDVELLADHVQPKSSTRAFPQDTLPTWGQPSPAPFVLSGTAQILQLLPPPPVCLDIAGPTSTRLRDALAYSTWLEDGCAVIARALEVCRHSPVEIPCPGIEVALGPACSWLRAAGFGVNASGIFSPRD</sequence>
<accession>A0A1Q9E4Q8</accession>
<dbReference type="Pfam" id="PF03372">
    <property type="entry name" value="Exo_endo_phos"/>
    <property type="match status" value="1"/>
</dbReference>
<feature type="region of interest" description="Disordered" evidence="2">
    <location>
        <begin position="1279"/>
        <end position="1341"/>
    </location>
</feature>
<feature type="region of interest" description="Disordered" evidence="2">
    <location>
        <begin position="863"/>
        <end position="903"/>
    </location>
</feature>
<feature type="region of interest" description="Disordered" evidence="2">
    <location>
        <begin position="2005"/>
        <end position="2029"/>
    </location>
</feature>
<name>A0A1Q9E4Q8_SYMMI</name>
<feature type="compositionally biased region" description="Low complexity" evidence="2">
    <location>
        <begin position="1306"/>
        <end position="1315"/>
    </location>
</feature>
<evidence type="ECO:0000259" key="3">
    <source>
        <dbReference type="Pfam" id="PF03372"/>
    </source>
</evidence>
<comment type="caution">
    <text evidence="4">The sequence shown here is derived from an EMBL/GenBank/DDBJ whole genome shotgun (WGS) entry which is preliminary data.</text>
</comment>
<organism evidence="4 5">
    <name type="scientific">Symbiodinium microadriaticum</name>
    <name type="common">Dinoflagellate</name>
    <name type="synonym">Zooxanthella microadriatica</name>
    <dbReference type="NCBI Taxonomy" id="2951"/>
    <lineage>
        <taxon>Eukaryota</taxon>
        <taxon>Sar</taxon>
        <taxon>Alveolata</taxon>
        <taxon>Dinophyceae</taxon>
        <taxon>Suessiales</taxon>
        <taxon>Symbiodiniaceae</taxon>
        <taxon>Symbiodinium</taxon>
    </lineage>
</organism>
<dbReference type="InterPro" id="IPR036397">
    <property type="entry name" value="RNaseH_sf"/>
</dbReference>
<feature type="domain" description="Endonuclease/exonuclease/phosphatase" evidence="3">
    <location>
        <begin position="2359"/>
        <end position="2537"/>
    </location>
</feature>
<feature type="region of interest" description="Disordered" evidence="2">
    <location>
        <begin position="783"/>
        <end position="836"/>
    </location>
</feature>
<keyword evidence="5" id="KW-1185">Reference proteome</keyword>
<dbReference type="GO" id="GO:0003676">
    <property type="term" value="F:nucleic acid binding"/>
    <property type="evidence" value="ECO:0007669"/>
    <property type="project" value="InterPro"/>
</dbReference>
<feature type="compositionally biased region" description="Low complexity" evidence="2">
    <location>
        <begin position="785"/>
        <end position="812"/>
    </location>
</feature>
<reference evidence="4 5" key="1">
    <citation type="submission" date="2016-02" db="EMBL/GenBank/DDBJ databases">
        <title>Genome analysis of coral dinoflagellate symbionts highlights evolutionary adaptations to a symbiotic lifestyle.</title>
        <authorList>
            <person name="Aranda M."/>
            <person name="Li Y."/>
            <person name="Liew Y.J."/>
            <person name="Baumgarten S."/>
            <person name="Simakov O."/>
            <person name="Wilson M."/>
            <person name="Piel J."/>
            <person name="Ashoor H."/>
            <person name="Bougouffa S."/>
            <person name="Bajic V.B."/>
            <person name="Ryu T."/>
            <person name="Ravasi T."/>
            <person name="Bayer T."/>
            <person name="Micklem G."/>
            <person name="Kim H."/>
            <person name="Bhak J."/>
            <person name="Lajeunesse T.C."/>
            <person name="Voolstra C.R."/>
        </authorList>
    </citation>
    <scope>NUCLEOTIDE SEQUENCE [LARGE SCALE GENOMIC DNA]</scope>
    <source>
        <strain evidence="4 5">CCMP2467</strain>
    </source>
</reference>
<dbReference type="GO" id="GO:0003824">
    <property type="term" value="F:catalytic activity"/>
    <property type="evidence" value="ECO:0007669"/>
    <property type="project" value="InterPro"/>
</dbReference>
<dbReference type="Gene3D" id="3.60.10.10">
    <property type="entry name" value="Endonuclease/exonuclease/phosphatase"/>
    <property type="match status" value="1"/>
</dbReference>
<dbReference type="Gene3D" id="3.30.420.10">
    <property type="entry name" value="Ribonuclease H-like superfamily/Ribonuclease H"/>
    <property type="match status" value="1"/>
</dbReference>
<feature type="region of interest" description="Disordered" evidence="2">
    <location>
        <begin position="36"/>
        <end position="63"/>
    </location>
</feature>
<dbReference type="InterPro" id="IPR036691">
    <property type="entry name" value="Endo/exonu/phosph_ase_sf"/>
</dbReference>
<dbReference type="OrthoDB" id="411871at2759"/>
<dbReference type="Proteomes" id="UP000186817">
    <property type="component" value="Unassembled WGS sequence"/>
</dbReference>
<feature type="compositionally biased region" description="Acidic residues" evidence="2">
    <location>
        <begin position="1288"/>
        <end position="1297"/>
    </location>
</feature>
<evidence type="ECO:0000256" key="1">
    <source>
        <dbReference type="SAM" id="Coils"/>
    </source>
</evidence>
<evidence type="ECO:0000313" key="4">
    <source>
        <dbReference type="EMBL" id="OLQ02410.1"/>
    </source>
</evidence>
<feature type="coiled-coil region" evidence="1">
    <location>
        <begin position="105"/>
        <end position="139"/>
    </location>
</feature>